<feature type="domain" description="CENP-V/GFA" evidence="5">
    <location>
        <begin position="4"/>
        <end position="121"/>
    </location>
</feature>
<evidence type="ECO:0000259" key="5">
    <source>
        <dbReference type="PROSITE" id="PS51891"/>
    </source>
</evidence>
<evidence type="ECO:0000256" key="2">
    <source>
        <dbReference type="ARBA" id="ARBA00022723"/>
    </source>
</evidence>
<reference evidence="6 7" key="1">
    <citation type="submission" date="2012-09" db="EMBL/GenBank/DDBJ databases">
        <title>Genome Sequence of alkane-degrading Bacterium Alcanivorax venustensis ISO4.</title>
        <authorList>
            <person name="Lai Q."/>
            <person name="Shao Z."/>
        </authorList>
    </citation>
    <scope>NUCLEOTIDE SEQUENCE [LARGE SCALE GENOMIC DNA]</scope>
    <source>
        <strain evidence="6 7">ISO4</strain>
    </source>
</reference>
<evidence type="ECO:0000256" key="3">
    <source>
        <dbReference type="ARBA" id="ARBA00022833"/>
    </source>
</evidence>
<dbReference type="Pfam" id="PF04828">
    <property type="entry name" value="GFA"/>
    <property type="match status" value="1"/>
</dbReference>
<keyword evidence="7" id="KW-1185">Reference proteome</keyword>
<dbReference type="PANTHER" id="PTHR33337:SF40">
    <property type="entry name" value="CENP-V_GFA DOMAIN-CONTAINING PROTEIN-RELATED"/>
    <property type="match status" value="1"/>
</dbReference>
<dbReference type="InterPro" id="IPR011057">
    <property type="entry name" value="Mss4-like_sf"/>
</dbReference>
<dbReference type="EMBL" id="ARXR01000007">
    <property type="protein sequence ID" value="MBF5052550.1"/>
    <property type="molecule type" value="Genomic_DNA"/>
</dbReference>
<dbReference type="Gene3D" id="3.90.1590.10">
    <property type="entry name" value="glutathione-dependent formaldehyde- activating enzyme (gfa)"/>
    <property type="match status" value="1"/>
</dbReference>
<organism evidence="6 7">
    <name type="scientific">Alloalcanivorax venustensis ISO4</name>
    <dbReference type="NCBI Taxonomy" id="1177184"/>
    <lineage>
        <taxon>Bacteria</taxon>
        <taxon>Pseudomonadati</taxon>
        <taxon>Pseudomonadota</taxon>
        <taxon>Gammaproteobacteria</taxon>
        <taxon>Oceanospirillales</taxon>
        <taxon>Alcanivoracaceae</taxon>
        <taxon>Alloalcanivorax</taxon>
    </lineage>
</organism>
<evidence type="ECO:0000313" key="6">
    <source>
        <dbReference type="EMBL" id="MBF5052550.1"/>
    </source>
</evidence>
<keyword evidence="2" id="KW-0479">Metal-binding</keyword>
<proteinExistence type="inferred from homology"/>
<dbReference type="InterPro" id="IPR006913">
    <property type="entry name" value="CENP-V/GFA"/>
</dbReference>
<accession>A0ABS0AEI0</accession>
<protein>
    <submittedName>
        <fullName evidence="6">Glutathione-dependent formaldehyde-activating protein</fullName>
    </submittedName>
</protein>
<evidence type="ECO:0000256" key="4">
    <source>
        <dbReference type="ARBA" id="ARBA00023239"/>
    </source>
</evidence>
<dbReference type="Proteomes" id="UP000644441">
    <property type="component" value="Unassembled WGS sequence"/>
</dbReference>
<sequence length="139" mass="15124">MQSYTGSCLCGGIAFEVRGPLAPIQVCHCQQCRKAQGAPFATNTPVEEAAFELLSGRELITEYQSSPGKVRAFCGRCGSPVYSRKADLPGVLRIRAGLFNEPLEARPVFHAYTGSKANWWPILDDLPCYEGMADPAGKR</sequence>
<keyword evidence="4" id="KW-0456">Lyase</keyword>
<comment type="caution">
    <text evidence="6">The sequence shown here is derived from an EMBL/GenBank/DDBJ whole genome shotgun (WGS) entry which is preliminary data.</text>
</comment>
<dbReference type="PROSITE" id="PS51891">
    <property type="entry name" value="CENP_V_GFA"/>
    <property type="match status" value="1"/>
</dbReference>
<evidence type="ECO:0000313" key="7">
    <source>
        <dbReference type="Proteomes" id="UP000644441"/>
    </source>
</evidence>
<dbReference type="PANTHER" id="PTHR33337">
    <property type="entry name" value="GFA DOMAIN-CONTAINING PROTEIN"/>
    <property type="match status" value="1"/>
</dbReference>
<dbReference type="RefSeq" id="WP_194855484.1">
    <property type="nucleotide sequence ID" value="NZ_ARXR01000007.1"/>
</dbReference>
<gene>
    <name evidence="6" type="ORF">ISO4_01152</name>
</gene>
<comment type="similarity">
    <text evidence="1">Belongs to the Gfa family.</text>
</comment>
<evidence type="ECO:0000256" key="1">
    <source>
        <dbReference type="ARBA" id="ARBA00005495"/>
    </source>
</evidence>
<name>A0ABS0AEI0_9GAMM</name>
<dbReference type="SUPFAM" id="SSF51316">
    <property type="entry name" value="Mss4-like"/>
    <property type="match status" value="1"/>
</dbReference>
<keyword evidence="3" id="KW-0862">Zinc</keyword>